<dbReference type="PANTHER" id="PTHR10694:SF50">
    <property type="entry name" value="JMJC DOMAIN CONTAINING PROTEIN, EXPRESSED"/>
    <property type="match status" value="1"/>
</dbReference>
<feature type="domain" description="JmjC" evidence="3">
    <location>
        <begin position="195"/>
        <end position="343"/>
    </location>
</feature>
<dbReference type="InterPro" id="IPR003347">
    <property type="entry name" value="JmjC_dom"/>
</dbReference>
<dbReference type="SMART" id="SM00558">
    <property type="entry name" value="JmjC"/>
    <property type="match status" value="1"/>
</dbReference>
<accession>C6JRN5</accession>
<feature type="compositionally biased region" description="Pro residues" evidence="1">
    <location>
        <begin position="720"/>
        <end position="729"/>
    </location>
</feature>
<dbReference type="SMART" id="SM00545">
    <property type="entry name" value="JmjN"/>
    <property type="match status" value="1"/>
</dbReference>
<feature type="compositionally biased region" description="Low complexity" evidence="1">
    <location>
        <begin position="663"/>
        <end position="682"/>
    </location>
</feature>
<feature type="domain" description="JmjN" evidence="2">
    <location>
        <begin position="18"/>
        <end position="59"/>
    </location>
</feature>
<organism evidence="4">
    <name type="scientific">Sorghum bicolor</name>
    <name type="common">Sorghum</name>
    <name type="synonym">Sorghum vulgare</name>
    <dbReference type="NCBI Taxonomy" id="4558"/>
    <lineage>
        <taxon>Eukaryota</taxon>
        <taxon>Viridiplantae</taxon>
        <taxon>Streptophyta</taxon>
        <taxon>Embryophyta</taxon>
        <taxon>Tracheophyta</taxon>
        <taxon>Spermatophyta</taxon>
        <taxon>Magnoliopsida</taxon>
        <taxon>Liliopsida</taxon>
        <taxon>Poales</taxon>
        <taxon>Poaceae</taxon>
        <taxon>PACMAD clade</taxon>
        <taxon>Panicoideae</taxon>
        <taxon>Andropogonodae</taxon>
        <taxon>Andropogoneae</taxon>
        <taxon>Sorghinae</taxon>
        <taxon>Sorghum</taxon>
    </lineage>
</organism>
<evidence type="ECO:0000313" key="4">
    <source>
        <dbReference type="EMBL" id="EES20178.1"/>
    </source>
</evidence>
<sequence>MPPPAVETPEWLRNLPVAPEFRPTAAEFADPIAYILKIEAEASRYGICKIVPPLAPPPREATVERLKASFAANAASTAAGDVAAPAPTFPTRLQQVGFSAKNRRPASRRVWESGERYTLEAFRAKARDIEIPRHAVPPKHATQLQLEALFWGACAGKPFNVEYGNDMPGSGFAAPEELNLDLEGAGGNAALAARDVGETEWNMRLAPRARGSLLQAMGRDVAGVTTPMLYVAMLYSWFAWHVEDHELHSLNYLHFGKSKTWYGVPRDAMLAFEDAVRVHGYADDLNAIRFNCGEATNIATPCWLQVAKEAAIRRASTNSGPMGVNTALGLRLQVACPSGRRLPTPQPRPRASQAAPQVAAVQAACRCSPGRAPQVAALGRVPHQGRRPQATIVMLTSLSASSTISGVVGAQTAGALGDAVAPPFYVAYAVNVKQHVPIALSLERPNFSKWKAFFSALCAKYGLLGHIDGTEDARPADPTWSQPDACIRGWMYGSIDDQVLDLAMEPDLFVSVEALFQANKESRAVVLGQEFHSMSQGDLSIDAYAQRMKHTADALREVGHTISPGQLVLNLLRGLNARFANTADIIANTMPLPDFKAATNMLRVKELRLGLGNEGKETTASALAASTVSSCTSPSCRSTSSPTSNRGGNGKGKGGKGKGRSGNGRNQQQQQGAQQQHGAPQGFSGGRQAPQPVGPWVCYSPWAAWWPPQQQPPQWRAPSAPTPPLPPPHQAHTAFAPPQFSAPPAYGSWDQAGLIAALNQMAIHGSNP</sequence>
<evidence type="ECO:0000259" key="2">
    <source>
        <dbReference type="PROSITE" id="PS51183"/>
    </source>
</evidence>
<dbReference type="PROSITE" id="PS51184">
    <property type="entry name" value="JMJC"/>
    <property type="match status" value="1"/>
</dbReference>
<evidence type="ECO:0000256" key="1">
    <source>
        <dbReference type="SAM" id="MobiDB-lite"/>
    </source>
</evidence>
<dbReference type="GO" id="GO:0010468">
    <property type="term" value="P:regulation of gene expression"/>
    <property type="evidence" value="ECO:0007669"/>
    <property type="project" value="UniProtKB-ARBA"/>
</dbReference>
<feature type="region of interest" description="Disordered" evidence="1">
    <location>
        <begin position="709"/>
        <end position="744"/>
    </location>
</feature>
<feature type="compositionally biased region" description="Low complexity" evidence="1">
    <location>
        <begin position="625"/>
        <end position="646"/>
    </location>
</feature>
<dbReference type="AlphaFoldDB" id="C6JRN5"/>
<feature type="compositionally biased region" description="Low complexity" evidence="1">
    <location>
        <begin position="709"/>
        <end position="719"/>
    </location>
</feature>
<dbReference type="Gene3D" id="2.60.120.650">
    <property type="entry name" value="Cupin"/>
    <property type="match status" value="1"/>
</dbReference>
<dbReference type="InterPro" id="IPR003349">
    <property type="entry name" value="JmjN"/>
</dbReference>
<dbReference type="HOGENOM" id="CLU_363850_0_0_1"/>
<gene>
    <name evidence="4" type="primary">Sb0011s007590</name>
    <name evidence="4" type="ORF">SORBIDRAFT_0011s007590</name>
</gene>
<protein>
    <recommendedName>
        <fullName evidence="5">JmjC domain-containing protein</fullName>
    </recommendedName>
</protein>
<dbReference type="PROSITE" id="PS51183">
    <property type="entry name" value="JMJN"/>
    <property type="match status" value="1"/>
</dbReference>
<name>C6JRN5_SORBI</name>
<dbReference type="SUPFAM" id="SSF51197">
    <property type="entry name" value="Clavaminate synthase-like"/>
    <property type="match status" value="1"/>
</dbReference>
<dbReference type="Pfam" id="PF02373">
    <property type="entry name" value="JmjC"/>
    <property type="match status" value="1"/>
</dbReference>
<feature type="region of interest" description="Disordered" evidence="1">
    <location>
        <begin position="625"/>
        <end position="692"/>
    </location>
</feature>
<reference evidence="4" key="1">
    <citation type="journal article" date="2009" name="Nature">
        <title>The Sorghum bicolor genome and the diversification of grasses.</title>
        <authorList>
            <person name="Paterson A.H."/>
            <person name="Bowers J.E."/>
            <person name="Bruggmann R."/>
            <person name="Dubchak I."/>
            <person name="Grimwood J."/>
            <person name="Gundlach H."/>
            <person name="Haberer G."/>
            <person name="Hellsten U."/>
            <person name="Mitros T."/>
            <person name="Poliakov A."/>
            <person name="Schmutz J."/>
            <person name="Spannagl M."/>
            <person name="Tang H."/>
            <person name="Wang X."/>
            <person name="Wicker T."/>
            <person name="Bharti A.K."/>
            <person name="Chapman J."/>
            <person name="Feltus F.A."/>
            <person name="Gowik U."/>
            <person name="Grigoriev I.V."/>
            <person name="Lyons E."/>
            <person name="Maher C.A."/>
            <person name="Martis M."/>
            <person name="Narechania A."/>
            <person name="Otillar R.P."/>
            <person name="Penning B.W."/>
            <person name="Salamov A.A."/>
            <person name="Wang Y."/>
            <person name="Zhang L."/>
            <person name="Carpita N.C."/>
            <person name="Freeling M."/>
            <person name="Gingle A.R."/>
            <person name="Hash C.T."/>
            <person name="Keller B."/>
            <person name="Klein P."/>
            <person name="Kresovich S."/>
            <person name="McCann M.C."/>
            <person name="Ming R."/>
            <person name="Peterson D.G."/>
            <person name="Mehboob-ur-Rahman"/>
            <person name="Ware D."/>
            <person name="Westhoff P."/>
            <person name="Mayer K.F."/>
            <person name="Messing J."/>
            <person name="Rokhsar D.S."/>
        </authorList>
    </citation>
    <scope>NUCLEOTIDE SEQUENCE [LARGE SCALE GENOMIC DNA]</scope>
</reference>
<evidence type="ECO:0000259" key="3">
    <source>
        <dbReference type="PROSITE" id="PS51184"/>
    </source>
</evidence>
<proteinExistence type="predicted"/>
<evidence type="ECO:0008006" key="5">
    <source>
        <dbReference type="Google" id="ProtNLM"/>
    </source>
</evidence>
<dbReference type="ExpressionAtlas" id="C6JRN5">
    <property type="expression patterns" value="baseline and differential"/>
</dbReference>
<dbReference type="EMBL" id="GL002605">
    <property type="protein sequence ID" value="EES20178.1"/>
    <property type="molecule type" value="Genomic_DNA"/>
</dbReference>
<feature type="compositionally biased region" description="Low complexity" evidence="1">
    <location>
        <begin position="730"/>
        <end position="744"/>
    </location>
</feature>
<dbReference type="PANTHER" id="PTHR10694">
    <property type="entry name" value="LYSINE-SPECIFIC DEMETHYLASE"/>
    <property type="match status" value="1"/>
</dbReference>
<dbReference type="Pfam" id="PF02375">
    <property type="entry name" value="JmjN"/>
    <property type="match status" value="1"/>
</dbReference>